<dbReference type="Pfam" id="PF01503">
    <property type="entry name" value="PRA-PH"/>
    <property type="match status" value="1"/>
</dbReference>
<dbReference type="GO" id="GO:0016787">
    <property type="term" value="F:hydrolase activity"/>
    <property type="evidence" value="ECO:0007669"/>
    <property type="project" value="UniProtKB-KW"/>
</dbReference>
<dbReference type="Gene3D" id="1.10.287.1080">
    <property type="entry name" value="MazG-like"/>
    <property type="match status" value="1"/>
</dbReference>
<name>A0A316GGV4_9RHOB</name>
<gene>
    <name evidence="1" type="ORF">C7455_108153</name>
</gene>
<dbReference type="SUPFAM" id="SSF101386">
    <property type="entry name" value="all-alpha NTP pyrophosphatases"/>
    <property type="match status" value="1"/>
</dbReference>
<comment type="caution">
    <text evidence="1">The sequence shown here is derived from an EMBL/GenBank/DDBJ whole genome shotgun (WGS) entry which is preliminary data.</text>
</comment>
<organism evidence="1 2">
    <name type="scientific">Roseicyclus mahoneyensis</name>
    <dbReference type="NCBI Taxonomy" id="164332"/>
    <lineage>
        <taxon>Bacteria</taxon>
        <taxon>Pseudomonadati</taxon>
        <taxon>Pseudomonadota</taxon>
        <taxon>Alphaproteobacteria</taxon>
        <taxon>Rhodobacterales</taxon>
        <taxon>Roseobacteraceae</taxon>
        <taxon>Roseicyclus</taxon>
    </lineage>
</organism>
<sequence length="99" mass="10461">MADLSALSIKVAAIYSERFGAPQTAEFALLKMTEELGEVAGAHLRLNGQGRGTAELGDLADEIADLLGFLLVFAARTGVDPAAALTRKWGAHLPDPQRD</sequence>
<dbReference type="Proteomes" id="UP000245708">
    <property type="component" value="Unassembled WGS sequence"/>
</dbReference>
<keyword evidence="1" id="KW-0378">Hydrolase</keyword>
<dbReference type="AlphaFoldDB" id="A0A316GGV4"/>
<evidence type="ECO:0000313" key="2">
    <source>
        <dbReference type="Proteomes" id="UP000245708"/>
    </source>
</evidence>
<evidence type="ECO:0000313" key="1">
    <source>
        <dbReference type="EMBL" id="PWK59385.1"/>
    </source>
</evidence>
<keyword evidence="2" id="KW-1185">Reference proteome</keyword>
<dbReference type="InterPro" id="IPR021130">
    <property type="entry name" value="PRib-ATP_PPHydrolase-like"/>
</dbReference>
<dbReference type="RefSeq" id="WP_109669778.1">
    <property type="nucleotide sequence ID" value="NZ_QGGW01000008.1"/>
</dbReference>
<accession>A0A316GGV4</accession>
<reference evidence="1 2" key="1">
    <citation type="submission" date="2018-05" db="EMBL/GenBank/DDBJ databases">
        <title>Genomic Encyclopedia of Type Strains, Phase IV (KMG-IV): sequencing the most valuable type-strain genomes for metagenomic binning, comparative biology and taxonomic classification.</title>
        <authorList>
            <person name="Goeker M."/>
        </authorList>
    </citation>
    <scope>NUCLEOTIDE SEQUENCE [LARGE SCALE GENOMIC DNA]</scope>
    <source>
        <strain evidence="1 2">DSM 16097</strain>
    </source>
</reference>
<dbReference type="OrthoDB" id="9791898at2"/>
<proteinExistence type="predicted"/>
<dbReference type="EMBL" id="QGGW01000008">
    <property type="protein sequence ID" value="PWK59385.1"/>
    <property type="molecule type" value="Genomic_DNA"/>
</dbReference>
<protein>
    <submittedName>
        <fullName evidence="1">NTP pyrophosphatase (Non-canonical NTP hydrolase)</fullName>
    </submittedName>
</protein>